<evidence type="ECO:0000313" key="5">
    <source>
        <dbReference type="Proteomes" id="UP000199312"/>
    </source>
</evidence>
<evidence type="ECO:0000256" key="3">
    <source>
        <dbReference type="ARBA" id="ARBA00022691"/>
    </source>
</evidence>
<evidence type="ECO:0000256" key="2">
    <source>
        <dbReference type="ARBA" id="ARBA00022679"/>
    </source>
</evidence>
<dbReference type="Pfam" id="PF01596">
    <property type="entry name" value="Methyltransf_3"/>
    <property type="match status" value="1"/>
</dbReference>
<dbReference type="STRING" id="593133.SAMN04488006_0540"/>
<dbReference type="AlphaFoldDB" id="A0A1I6NTB3"/>
<name>A0A1I6NTB3_9FLAO</name>
<dbReference type="OrthoDB" id="5464618at2"/>
<dbReference type="InterPro" id="IPR050362">
    <property type="entry name" value="Cation-dep_OMT"/>
</dbReference>
<sequence length="258" mass="29664">MWFKISTYLSFLLKSTNQHGVHSPFVYNLVTKCFYKKTSEDKVLLFKKIRNSLTTNYATIEVLDFGKGSKIFKSNTRKISDIANIAGISTKKALLLIRLVAYFKPKNVLEIGTSVGLASSALSIGNSNSKIVTLEGCENTAKVAENTFQKFQLKNIQLTVGDFKNTLPEILVSSNFDFIYFDGNHQKEATLNYFNRCIKTVTNNSVFIFDDIYWNPEMTETWEIIKQHPKVTVTINTYFWGIVFFRKEQLKQHFTIRI</sequence>
<dbReference type="PANTHER" id="PTHR10509:SF14">
    <property type="entry name" value="CAFFEOYL-COA O-METHYLTRANSFERASE 3-RELATED"/>
    <property type="match status" value="1"/>
</dbReference>
<evidence type="ECO:0000256" key="1">
    <source>
        <dbReference type="ARBA" id="ARBA00022603"/>
    </source>
</evidence>
<dbReference type="EMBL" id="FOZP01000001">
    <property type="protein sequence ID" value="SFS31183.1"/>
    <property type="molecule type" value="Genomic_DNA"/>
</dbReference>
<dbReference type="GO" id="GO:0008171">
    <property type="term" value="F:O-methyltransferase activity"/>
    <property type="evidence" value="ECO:0007669"/>
    <property type="project" value="InterPro"/>
</dbReference>
<dbReference type="CDD" id="cd02440">
    <property type="entry name" value="AdoMet_MTases"/>
    <property type="match status" value="1"/>
</dbReference>
<dbReference type="SUPFAM" id="SSF53335">
    <property type="entry name" value="S-adenosyl-L-methionine-dependent methyltransferases"/>
    <property type="match status" value="1"/>
</dbReference>
<keyword evidence="2 4" id="KW-0808">Transferase</keyword>
<dbReference type="InterPro" id="IPR029063">
    <property type="entry name" value="SAM-dependent_MTases_sf"/>
</dbReference>
<keyword evidence="3" id="KW-0949">S-adenosyl-L-methionine</keyword>
<dbReference type="GO" id="GO:0008757">
    <property type="term" value="F:S-adenosylmethionine-dependent methyltransferase activity"/>
    <property type="evidence" value="ECO:0007669"/>
    <property type="project" value="TreeGrafter"/>
</dbReference>
<dbReference type="GO" id="GO:0032259">
    <property type="term" value="P:methylation"/>
    <property type="evidence" value="ECO:0007669"/>
    <property type="project" value="UniProtKB-KW"/>
</dbReference>
<evidence type="ECO:0000313" key="4">
    <source>
        <dbReference type="EMBL" id="SFS31183.1"/>
    </source>
</evidence>
<dbReference type="PANTHER" id="PTHR10509">
    <property type="entry name" value="O-METHYLTRANSFERASE-RELATED"/>
    <property type="match status" value="1"/>
</dbReference>
<proteinExistence type="predicted"/>
<organism evidence="4 5">
    <name type="scientific">Lutibacter maritimus</name>
    <dbReference type="NCBI Taxonomy" id="593133"/>
    <lineage>
        <taxon>Bacteria</taxon>
        <taxon>Pseudomonadati</taxon>
        <taxon>Bacteroidota</taxon>
        <taxon>Flavobacteriia</taxon>
        <taxon>Flavobacteriales</taxon>
        <taxon>Flavobacteriaceae</taxon>
        <taxon>Lutibacter</taxon>
    </lineage>
</organism>
<accession>A0A1I6NTB3</accession>
<reference evidence="5" key="1">
    <citation type="submission" date="2016-10" db="EMBL/GenBank/DDBJ databases">
        <authorList>
            <person name="Varghese N."/>
            <person name="Submissions S."/>
        </authorList>
    </citation>
    <scope>NUCLEOTIDE SEQUENCE [LARGE SCALE GENOMIC DNA]</scope>
    <source>
        <strain evidence="5">DSM 24450</strain>
    </source>
</reference>
<protein>
    <submittedName>
        <fullName evidence="4">Predicted O-methyltransferase YrrM</fullName>
    </submittedName>
</protein>
<keyword evidence="1 4" id="KW-0489">Methyltransferase</keyword>
<dbReference type="RefSeq" id="WP_090222315.1">
    <property type="nucleotide sequence ID" value="NZ_FOZP01000001.1"/>
</dbReference>
<dbReference type="Proteomes" id="UP000199312">
    <property type="component" value="Unassembled WGS sequence"/>
</dbReference>
<dbReference type="Gene3D" id="3.40.50.150">
    <property type="entry name" value="Vaccinia Virus protein VP39"/>
    <property type="match status" value="1"/>
</dbReference>
<gene>
    <name evidence="4" type="ORF">SAMN04488006_0540</name>
</gene>
<dbReference type="InterPro" id="IPR002935">
    <property type="entry name" value="SAM_O-MeTrfase"/>
</dbReference>
<keyword evidence="5" id="KW-1185">Reference proteome</keyword>